<proteinExistence type="predicted"/>
<organism evidence="2 3">
    <name type="scientific">Panagrolaimus superbus</name>
    <dbReference type="NCBI Taxonomy" id="310955"/>
    <lineage>
        <taxon>Eukaryota</taxon>
        <taxon>Metazoa</taxon>
        <taxon>Ecdysozoa</taxon>
        <taxon>Nematoda</taxon>
        <taxon>Chromadorea</taxon>
        <taxon>Rhabditida</taxon>
        <taxon>Tylenchina</taxon>
        <taxon>Panagrolaimomorpha</taxon>
        <taxon>Panagrolaimoidea</taxon>
        <taxon>Panagrolaimidae</taxon>
        <taxon>Panagrolaimus</taxon>
    </lineage>
</organism>
<protein>
    <submittedName>
        <fullName evidence="3">Uncharacterized protein</fullName>
    </submittedName>
</protein>
<evidence type="ECO:0000256" key="1">
    <source>
        <dbReference type="SAM" id="MobiDB-lite"/>
    </source>
</evidence>
<keyword evidence="2" id="KW-1185">Reference proteome</keyword>
<name>A0A914Z5U6_9BILA</name>
<evidence type="ECO:0000313" key="3">
    <source>
        <dbReference type="WBParaSite" id="PSU_v2.g8057.t1"/>
    </source>
</evidence>
<accession>A0A914Z5U6</accession>
<dbReference type="WBParaSite" id="PSU_v2.g8057.t1">
    <property type="protein sequence ID" value="PSU_v2.g8057.t1"/>
    <property type="gene ID" value="PSU_v2.g8057"/>
</dbReference>
<feature type="compositionally biased region" description="Polar residues" evidence="1">
    <location>
        <begin position="425"/>
        <end position="436"/>
    </location>
</feature>
<sequence>MFFSDIYEICERYTQCRTIATLDERLCLGNSRSMPFWLPTNSLKSDEMSEFCHKALKPYYKKLEKLEGEESEQLLACLMEQAVPRNSEQRLQCHRELLRAPKYNFSGDLMDRIPTNCFQGIQRRLEKQCGILRNCCSSVENCANFGISEITIKIKKLKDFIKDYGKQCRLGLATEDLLLNEDEKEGDLEKKHEEKKPNGNIIVRFNTEEKPKQYSPKIEANQSRLLVRVFTAAEEIERLRESGDDVEADKLQKELNDLDARINGTTNEASSTSATYSELEGIASLPPASTISPTTITTMATETEDEFWSTQPPKMITGLEIATEASFTAIATTTKQPSSITSTTDYSTTVSSTTTTSTSPPTTTSTSSSTTTTSTSTSPPTITTTLTDTTTSTTPSTTTTRIHLITDTPQPEPSELESDAFIPNHSPSNNRTSSKVNDPPKIVTTNSPYPIEDILKKYSHVTTLNKLVEHFKDQNSETFTKNESHQTTPSFIDSEKLHKFYDRWENSIREKLSTNINEEKDSEAAEEHARLLKTLNTLRNVIYNN</sequence>
<feature type="region of interest" description="Disordered" evidence="1">
    <location>
        <begin position="332"/>
        <end position="444"/>
    </location>
</feature>
<dbReference type="Proteomes" id="UP000887577">
    <property type="component" value="Unplaced"/>
</dbReference>
<feature type="compositionally biased region" description="Low complexity" evidence="1">
    <location>
        <begin position="337"/>
        <end position="400"/>
    </location>
</feature>
<evidence type="ECO:0000313" key="2">
    <source>
        <dbReference type="Proteomes" id="UP000887577"/>
    </source>
</evidence>
<reference evidence="3" key="1">
    <citation type="submission" date="2022-11" db="UniProtKB">
        <authorList>
            <consortium name="WormBaseParasite"/>
        </authorList>
    </citation>
    <scope>IDENTIFICATION</scope>
</reference>
<dbReference type="AlphaFoldDB" id="A0A914Z5U6"/>